<dbReference type="AlphaFoldDB" id="B0C197"/>
<dbReference type="RefSeq" id="WP_012163891.1">
    <property type="nucleotide sequence ID" value="NC_009925.1"/>
</dbReference>
<evidence type="ECO:0000256" key="1">
    <source>
        <dbReference type="SAM" id="MobiDB-lite"/>
    </source>
</evidence>
<evidence type="ECO:0008006" key="5">
    <source>
        <dbReference type="Google" id="ProtNLM"/>
    </source>
</evidence>
<protein>
    <recommendedName>
        <fullName evidence="5">Lipoprotein</fullName>
    </recommendedName>
</protein>
<sequence length="224" mass="24440">MKKFWLSWVYIISLGLITACTQPAEESDPPPETPSESVSQGSPTPAPPGLSELDENPPANAPTTSPDQQPLATNPSQPLPAQLPPVANPSSQPPPNLDPEDSVVAPAPTIAANSQNPRQFCGNDHLFESMNTPDYQIFICLNQSSQTDRNYRYVGIEKKTGSKIVLPAQTTGEYYALSYKAVNGDVTYKIETNPQALRDARLVVTQGNKQLLSQRIEQRELILD</sequence>
<gene>
    <name evidence="3" type="ordered locus">AM1_3505</name>
</gene>
<feature type="region of interest" description="Disordered" evidence="1">
    <location>
        <begin position="22"/>
        <end position="104"/>
    </location>
</feature>
<proteinExistence type="predicted"/>
<reference evidence="3 4" key="1">
    <citation type="journal article" date="2008" name="Proc. Natl. Acad. Sci. U.S.A.">
        <title>Niche adaptation and genome expansion in the chlorophyll d-producing cyanobacterium Acaryochloris marina.</title>
        <authorList>
            <person name="Swingley W.D."/>
            <person name="Chen M."/>
            <person name="Cheung P.C."/>
            <person name="Conrad A.L."/>
            <person name="Dejesa L.C."/>
            <person name="Hao J."/>
            <person name="Honchak B.M."/>
            <person name="Karbach L.E."/>
            <person name="Kurdoglu A."/>
            <person name="Lahiri S."/>
            <person name="Mastrian S.D."/>
            <person name="Miyashita H."/>
            <person name="Page L."/>
            <person name="Ramakrishna P."/>
            <person name="Satoh S."/>
            <person name="Sattley W.M."/>
            <person name="Shimada Y."/>
            <person name="Taylor H.L."/>
            <person name="Tomo T."/>
            <person name="Tsuchiya T."/>
            <person name="Wang Z.T."/>
            <person name="Raymond J."/>
            <person name="Mimuro M."/>
            <person name="Blankenship R.E."/>
            <person name="Touchman J.W."/>
        </authorList>
    </citation>
    <scope>NUCLEOTIDE SEQUENCE [LARGE SCALE GENOMIC DNA]</scope>
    <source>
        <strain evidence="4">MBIC 11017</strain>
    </source>
</reference>
<organism evidence="3 4">
    <name type="scientific">Acaryochloris marina (strain MBIC 11017)</name>
    <dbReference type="NCBI Taxonomy" id="329726"/>
    <lineage>
        <taxon>Bacteria</taxon>
        <taxon>Bacillati</taxon>
        <taxon>Cyanobacteriota</taxon>
        <taxon>Cyanophyceae</taxon>
        <taxon>Acaryochloridales</taxon>
        <taxon>Acaryochloridaceae</taxon>
        <taxon>Acaryochloris</taxon>
    </lineage>
</organism>
<feature type="compositionally biased region" description="Pro residues" evidence="1">
    <location>
        <begin position="77"/>
        <end position="97"/>
    </location>
</feature>
<dbReference type="eggNOG" id="COG5373">
    <property type="taxonomic scope" value="Bacteria"/>
</dbReference>
<keyword evidence="4" id="KW-1185">Reference proteome</keyword>
<accession>B0C197</accession>
<dbReference type="KEGG" id="amr:AM1_3505"/>
<evidence type="ECO:0000256" key="2">
    <source>
        <dbReference type="SAM" id="SignalP"/>
    </source>
</evidence>
<dbReference type="OrthoDB" id="9821941at2"/>
<dbReference type="PROSITE" id="PS51257">
    <property type="entry name" value="PROKAR_LIPOPROTEIN"/>
    <property type="match status" value="1"/>
</dbReference>
<feature type="compositionally biased region" description="Polar residues" evidence="1">
    <location>
        <begin position="61"/>
        <end position="76"/>
    </location>
</feature>
<name>B0C197_ACAM1</name>
<dbReference type="HOGENOM" id="CLU_1232828_0_0_3"/>
<evidence type="ECO:0000313" key="3">
    <source>
        <dbReference type="EMBL" id="ABW28495.1"/>
    </source>
</evidence>
<dbReference type="EMBL" id="CP000828">
    <property type="protein sequence ID" value="ABW28495.1"/>
    <property type="molecule type" value="Genomic_DNA"/>
</dbReference>
<dbReference type="Proteomes" id="UP000000268">
    <property type="component" value="Chromosome"/>
</dbReference>
<feature type="chain" id="PRO_5002747976" description="Lipoprotein" evidence="2">
    <location>
        <begin position="25"/>
        <end position="224"/>
    </location>
</feature>
<evidence type="ECO:0000313" key="4">
    <source>
        <dbReference type="Proteomes" id="UP000000268"/>
    </source>
</evidence>
<keyword evidence="2" id="KW-0732">Signal</keyword>
<feature type="signal peptide" evidence="2">
    <location>
        <begin position="1"/>
        <end position="24"/>
    </location>
</feature>